<gene>
    <name evidence="3" type="ORF">ACFPQB_09235</name>
</gene>
<dbReference type="Proteomes" id="UP001596072">
    <property type="component" value="Unassembled WGS sequence"/>
</dbReference>
<keyword evidence="2" id="KW-1133">Transmembrane helix</keyword>
<evidence type="ECO:0000313" key="4">
    <source>
        <dbReference type="Proteomes" id="UP001596072"/>
    </source>
</evidence>
<keyword evidence="2" id="KW-0472">Membrane</keyword>
<evidence type="ECO:0000313" key="3">
    <source>
        <dbReference type="EMBL" id="MFC5729101.1"/>
    </source>
</evidence>
<proteinExistence type="predicted"/>
<dbReference type="EMBL" id="JBHSNS010000003">
    <property type="protein sequence ID" value="MFC5729101.1"/>
    <property type="molecule type" value="Genomic_DNA"/>
</dbReference>
<feature type="transmembrane region" description="Helical" evidence="2">
    <location>
        <begin position="12"/>
        <end position="31"/>
    </location>
</feature>
<accession>A0ABW0ZDZ3</accession>
<reference evidence="4" key="1">
    <citation type="journal article" date="2019" name="Int. J. Syst. Evol. Microbiol.">
        <title>The Global Catalogue of Microorganisms (GCM) 10K type strain sequencing project: providing services to taxonomists for standard genome sequencing and annotation.</title>
        <authorList>
            <consortium name="The Broad Institute Genomics Platform"/>
            <consortium name="The Broad Institute Genome Sequencing Center for Infectious Disease"/>
            <person name="Wu L."/>
            <person name="Ma J."/>
        </authorList>
    </citation>
    <scope>NUCLEOTIDE SEQUENCE [LARGE SCALE GENOMIC DNA]</scope>
    <source>
        <strain evidence="4">YIM 94188</strain>
    </source>
</reference>
<organism evidence="3 4">
    <name type="scientific">Nocardioides vastitatis</name>
    <dbReference type="NCBI Taxonomy" id="2568655"/>
    <lineage>
        <taxon>Bacteria</taxon>
        <taxon>Bacillati</taxon>
        <taxon>Actinomycetota</taxon>
        <taxon>Actinomycetes</taxon>
        <taxon>Propionibacteriales</taxon>
        <taxon>Nocardioidaceae</taxon>
        <taxon>Nocardioides</taxon>
    </lineage>
</organism>
<dbReference type="RefSeq" id="WP_136434809.1">
    <property type="nucleotide sequence ID" value="NZ_JBHSNS010000003.1"/>
</dbReference>
<keyword evidence="2" id="KW-0812">Transmembrane</keyword>
<evidence type="ECO:0008006" key="5">
    <source>
        <dbReference type="Google" id="ProtNLM"/>
    </source>
</evidence>
<name>A0ABW0ZDZ3_9ACTN</name>
<keyword evidence="4" id="KW-1185">Reference proteome</keyword>
<evidence type="ECO:0000256" key="1">
    <source>
        <dbReference type="SAM" id="MobiDB-lite"/>
    </source>
</evidence>
<sequence>MSSARRIAAGTSARVGLAVLLGGVLAVVLFLRPGDDPAPPPTSPRSAAPSGVMPSATPSIPPSPKEFCDAYRTMAGAQSQYVVTPDARAAELLRERADQLLAVGTPASMPLTARGGFFVELSGVYASIGLALAPEAIPGAAELAEVQGASAAFGSFLAGSCPPF</sequence>
<protein>
    <recommendedName>
        <fullName evidence="5">DUF732 domain-containing protein</fullName>
    </recommendedName>
</protein>
<evidence type="ECO:0000256" key="2">
    <source>
        <dbReference type="SAM" id="Phobius"/>
    </source>
</evidence>
<feature type="region of interest" description="Disordered" evidence="1">
    <location>
        <begin position="36"/>
        <end position="61"/>
    </location>
</feature>
<comment type="caution">
    <text evidence="3">The sequence shown here is derived from an EMBL/GenBank/DDBJ whole genome shotgun (WGS) entry which is preliminary data.</text>
</comment>